<organism evidence="6 7">
    <name type="scientific">Oceanibaculum pacificum</name>
    <dbReference type="NCBI Taxonomy" id="580166"/>
    <lineage>
        <taxon>Bacteria</taxon>
        <taxon>Pseudomonadati</taxon>
        <taxon>Pseudomonadota</taxon>
        <taxon>Alphaproteobacteria</taxon>
        <taxon>Rhodospirillales</taxon>
        <taxon>Oceanibaculaceae</taxon>
        <taxon>Oceanibaculum</taxon>
    </lineage>
</organism>
<feature type="transmembrane region" description="Helical" evidence="4">
    <location>
        <begin position="148"/>
        <end position="171"/>
    </location>
</feature>
<dbReference type="SMART" id="SM00479">
    <property type="entry name" value="EXOIII"/>
    <property type="match status" value="1"/>
</dbReference>
<dbReference type="Gene3D" id="3.30.420.10">
    <property type="entry name" value="Ribonuclease H-like superfamily/Ribonuclease H"/>
    <property type="match status" value="1"/>
</dbReference>
<dbReference type="CDD" id="cd06127">
    <property type="entry name" value="DEDDh"/>
    <property type="match status" value="1"/>
</dbReference>
<sequence>MTANGPGGGAGDGSGDRTPPRSRGGLRKNLFAGLVAATCGFLLAALPPLFGTVDLAAGLNGLALLSLSGLALGIAAIWILLTLIDGHFDQVERLQGAVLSAAARERGLGAGWSGGDGRSGDELHRLAAVLDDLLIRFQDRRSGADRRLAAILGAIDAAILVVTETGLVSLFNSRAAALLGADRLHLAGSIFAALEREDVIAAAHAARANGSGPHRAVLRGVRGESHAARIVPLTEPGGLLLAFEAAEGGQETGIHHDLALHDLPPEAPVTGDTPLDALSALVLDCETTGLDVASDRVVSLATVRMHGARIYHHVTLDRLVRPEIPIPARASVVHGITDAMVAGAPPIADILPEALAAMRGKVVIGHSIAFDMALLRREAQRSGIAWEEPATLCTALLYSALEPRAADGNLEAIAQSLGLVPEGRHTALGDCLLTAEIYASLLPRLQRQGVTTLDEARRFAARARPLLEMQRRAGWHEAEAP</sequence>
<keyword evidence="7" id="KW-1185">Reference proteome</keyword>
<proteinExistence type="predicted"/>
<dbReference type="AlphaFoldDB" id="A0A154VJ71"/>
<feature type="compositionally biased region" description="Gly residues" evidence="3">
    <location>
        <begin position="1"/>
        <end position="13"/>
    </location>
</feature>
<evidence type="ECO:0000256" key="4">
    <source>
        <dbReference type="SAM" id="Phobius"/>
    </source>
</evidence>
<comment type="function">
    <text evidence="1">DNA polymerase III is a complex, multichain enzyme responsible for most of the replicative synthesis in bacteria. The epsilon subunit contain the editing function and is a proofreading 3'-5' exonuclease.</text>
</comment>
<feature type="region of interest" description="Disordered" evidence="3">
    <location>
        <begin position="1"/>
        <end position="22"/>
    </location>
</feature>
<gene>
    <name evidence="6" type="ORF">AUP43_13900</name>
</gene>
<accession>A0A154VJ71</accession>
<keyword evidence="4" id="KW-0472">Membrane</keyword>
<dbReference type="PANTHER" id="PTHR30231">
    <property type="entry name" value="DNA POLYMERASE III SUBUNIT EPSILON"/>
    <property type="match status" value="1"/>
</dbReference>
<dbReference type="InterPro" id="IPR012337">
    <property type="entry name" value="RNaseH-like_sf"/>
</dbReference>
<evidence type="ECO:0000256" key="3">
    <source>
        <dbReference type="SAM" id="MobiDB-lite"/>
    </source>
</evidence>
<evidence type="ECO:0000256" key="1">
    <source>
        <dbReference type="ARBA" id="ARBA00025483"/>
    </source>
</evidence>
<dbReference type="GO" id="GO:0045004">
    <property type="term" value="P:DNA replication proofreading"/>
    <property type="evidence" value="ECO:0007669"/>
    <property type="project" value="TreeGrafter"/>
</dbReference>
<dbReference type="SUPFAM" id="SSF53098">
    <property type="entry name" value="Ribonuclease H-like"/>
    <property type="match status" value="1"/>
</dbReference>
<feature type="transmembrane region" description="Helical" evidence="4">
    <location>
        <begin position="62"/>
        <end position="84"/>
    </location>
</feature>
<dbReference type="EMBL" id="LPXN01000157">
    <property type="protein sequence ID" value="KZD01354.1"/>
    <property type="molecule type" value="Genomic_DNA"/>
</dbReference>
<comment type="subunit">
    <text evidence="2">DNA polymerase III contains a core (composed of alpha, epsilon and theta chains) that associates with a tau subunit. This core dimerizes to form the POLIII' complex. PolIII' associates with the gamma complex (composed of gamma, delta, delta', psi and chi chains) and with the beta chain to form the complete DNA polymerase III complex.</text>
</comment>
<evidence type="ECO:0000256" key="2">
    <source>
        <dbReference type="ARBA" id="ARBA00026073"/>
    </source>
</evidence>
<dbReference type="PROSITE" id="PS50112">
    <property type="entry name" value="PAS"/>
    <property type="match status" value="1"/>
</dbReference>
<dbReference type="InterPro" id="IPR013520">
    <property type="entry name" value="Ribonucl_H"/>
</dbReference>
<protein>
    <recommendedName>
        <fullName evidence="5">PAS domain-containing protein</fullName>
    </recommendedName>
</protein>
<feature type="transmembrane region" description="Helical" evidence="4">
    <location>
        <begin position="30"/>
        <end position="50"/>
    </location>
</feature>
<comment type="caution">
    <text evidence="6">The sequence shown here is derived from an EMBL/GenBank/DDBJ whole genome shotgun (WGS) entry which is preliminary data.</text>
</comment>
<dbReference type="GO" id="GO:0008408">
    <property type="term" value="F:3'-5' exonuclease activity"/>
    <property type="evidence" value="ECO:0007669"/>
    <property type="project" value="TreeGrafter"/>
</dbReference>
<reference evidence="6 7" key="1">
    <citation type="submission" date="2015-12" db="EMBL/GenBank/DDBJ databases">
        <title>Genome sequence of Oceanibaculum pacificum MCCC 1A02656.</title>
        <authorList>
            <person name="Lu L."/>
            <person name="Lai Q."/>
            <person name="Shao Z."/>
            <person name="Qian P."/>
        </authorList>
    </citation>
    <scope>NUCLEOTIDE SEQUENCE [LARGE SCALE GENOMIC DNA]</scope>
    <source>
        <strain evidence="6 7">MCCC 1A02656</strain>
    </source>
</reference>
<dbReference type="GO" id="GO:0003676">
    <property type="term" value="F:nucleic acid binding"/>
    <property type="evidence" value="ECO:0007669"/>
    <property type="project" value="InterPro"/>
</dbReference>
<name>A0A154VJ71_9PROT</name>
<feature type="domain" description="PAS" evidence="5">
    <location>
        <begin position="144"/>
        <end position="188"/>
    </location>
</feature>
<dbReference type="GO" id="GO:0005829">
    <property type="term" value="C:cytosol"/>
    <property type="evidence" value="ECO:0007669"/>
    <property type="project" value="TreeGrafter"/>
</dbReference>
<dbReference type="RefSeq" id="WP_067559721.1">
    <property type="nucleotide sequence ID" value="NZ_LPXN01000157.1"/>
</dbReference>
<dbReference type="FunFam" id="3.30.420.10:FF:000045">
    <property type="entry name" value="3'-5' exonuclease DinG"/>
    <property type="match status" value="1"/>
</dbReference>
<keyword evidence="4" id="KW-0812">Transmembrane</keyword>
<dbReference type="STRING" id="580166.AUP43_13900"/>
<dbReference type="InterPro" id="IPR000014">
    <property type="entry name" value="PAS"/>
</dbReference>
<evidence type="ECO:0000313" key="6">
    <source>
        <dbReference type="EMBL" id="KZD01354.1"/>
    </source>
</evidence>
<dbReference type="OrthoDB" id="9804290at2"/>
<keyword evidence="4" id="KW-1133">Transmembrane helix</keyword>
<evidence type="ECO:0000313" key="7">
    <source>
        <dbReference type="Proteomes" id="UP000076400"/>
    </source>
</evidence>
<dbReference type="PANTHER" id="PTHR30231:SF41">
    <property type="entry name" value="DNA POLYMERASE III SUBUNIT EPSILON"/>
    <property type="match status" value="1"/>
</dbReference>
<dbReference type="Proteomes" id="UP000076400">
    <property type="component" value="Unassembled WGS sequence"/>
</dbReference>
<dbReference type="Pfam" id="PF00929">
    <property type="entry name" value="RNase_T"/>
    <property type="match status" value="1"/>
</dbReference>
<evidence type="ECO:0000259" key="5">
    <source>
        <dbReference type="PROSITE" id="PS50112"/>
    </source>
</evidence>
<dbReference type="InterPro" id="IPR036397">
    <property type="entry name" value="RNaseH_sf"/>
</dbReference>